<reference evidence="1 2" key="1">
    <citation type="submission" date="2019-05" db="EMBL/GenBank/DDBJ databases">
        <title>Another draft genome of Portunus trituberculatus and its Hox gene families provides insights of decapod evolution.</title>
        <authorList>
            <person name="Jeong J.-H."/>
            <person name="Song I."/>
            <person name="Kim S."/>
            <person name="Choi T."/>
            <person name="Kim D."/>
            <person name="Ryu S."/>
            <person name="Kim W."/>
        </authorList>
    </citation>
    <scope>NUCLEOTIDE SEQUENCE [LARGE SCALE GENOMIC DNA]</scope>
    <source>
        <tissue evidence="1">Muscle</tissue>
    </source>
</reference>
<dbReference type="EMBL" id="VSRR010109015">
    <property type="protein sequence ID" value="MPC97212.1"/>
    <property type="molecule type" value="Genomic_DNA"/>
</dbReference>
<gene>
    <name evidence="1" type="ORF">E2C01_092513</name>
</gene>
<dbReference type="AlphaFoldDB" id="A0A5B7JM54"/>
<proteinExistence type="predicted"/>
<sequence length="99" mass="10578">MQVTITTTTTTSTTTTTTTTTPICFHPSYLLQPLSSSTLYLPRLPVPTSIPPITTTITATITTPTLAWAYILPPGSFSACNEACFSCCFVISPSFEIHG</sequence>
<protein>
    <submittedName>
        <fullName evidence="1">Uncharacterized protein</fullName>
    </submittedName>
</protein>
<accession>A0A5B7JM54</accession>
<keyword evidence="2" id="KW-1185">Reference proteome</keyword>
<comment type="caution">
    <text evidence="1">The sequence shown here is derived from an EMBL/GenBank/DDBJ whole genome shotgun (WGS) entry which is preliminary data.</text>
</comment>
<dbReference type="Proteomes" id="UP000324222">
    <property type="component" value="Unassembled WGS sequence"/>
</dbReference>
<evidence type="ECO:0000313" key="2">
    <source>
        <dbReference type="Proteomes" id="UP000324222"/>
    </source>
</evidence>
<name>A0A5B7JM54_PORTR</name>
<evidence type="ECO:0000313" key="1">
    <source>
        <dbReference type="EMBL" id="MPC97212.1"/>
    </source>
</evidence>
<organism evidence="1 2">
    <name type="scientific">Portunus trituberculatus</name>
    <name type="common">Swimming crab</name>
    <name type="synonym">Neptunus trituberculatus</name>
    <dbReference type="NCBI Taxonomy" id="210409"/>
    <lineage>
        <taxon>Eukaryota</taxon>
        <taxon>Metazoa</taxon>
        <taxon>Ecdysozoa</taxon>
        <taxon>Arthropoda</taxon>
        <taxon>Crustacea</taxon>
        <taxon>Multicrustacea</taxon>
        <taxon>Malacostraca</taxon>
        <taxon>Eumalacostraca</taxon>
        <taxon>Eucarida</taxon>
        <taxon>Decapoda</taxon>
        <taxon>Pleocyemata</taxon>
        <taxon>Brachyura</taxon>
        <taxon>Eubrachyura</taxon>
        <taxon>Portunoidea</taxon>
        <taxon>Portunidae</taxon>
        <taxon>Portuninae</taxon>
        <taxon>Portunus</taxon>
    </lineage>
</organism>